<accession>A0ACB9DL64</accession>
<proteinExistence type="predicted"/>
<name>A0ACB9DL64_ARCLA</name>
<evidence type="ECO:0000313" key="1">
    <source>
        <dbReference type="EMBL" id="KAI3747307.1"/>
    </source>
</evidence>
<comment type="caution">
    <text evidence="1">The sequence shown here is derived from an EMBL/GenBank/DDBJ whole genome shotgun (WGS) entry which is preliminary data.</text>
</comment>
<gene>
    <name evidence="1" type="ORF">L6452_09761</name>
</gene>
<evidence type="ECO:0000313" key="2">
    <source>
        <dbReference type="Proteomes" id="UP001055879"/>
    </source>
</evidence>
<organism evidence="1 2">
    <name type="scientific">Arctium lappa</name>
    <name type="common">Greater burdock</name>
    <name type="synonym">Lappa major</name>
    <dbReference type="NCBI Taxonomy" id="4217"/>
    <lineage>
        <taxon>Eukaryota</taxon>
        <taxon>Viridiplantae</taxon>
        <taxon>Streptophyta</taxon>
        <taxon>Embryophyta</taxon>
        <taxon>Tracheophyta</taxon>
        <taxon>Spermatophyta</taxon>
        <taxon>Magnoliopsida</taxon>
        <taxon>eudicotyledons</taxon>
        <taxon>Gunneridae</taxon>
        <taxon>Pentapetalae</taxon>
        <taxon>asterids</taxon>
        <taxon>campanulids</taxon>
        <taxon>Asterales</taxon>
        <taxon>Asteraceae</taxon>
        <taxon>Carduoideae</taxon>
        <taxon>Cardueae</taxon>
        <taxon>Arctiinae</taxon>
        <taxon>Arctium</taxon>
    </lineage>
</organism>
<sequence>MVHDGKEIDEFLSPFRGSKSSARSNNGSPEKVLIFSQFLEHIHVIEQQLTVAGNKFVGMYSPMHSVNKVKSLATFQYEEDCMALLMDGSAALGLDMSFVTHVFLMEPIWDKR</sequence>
<keyword evidence="2" id="KW-1185">Reference proteome</keyword>
<reference evidence="2" key="1">
    <citation type="journal article" date="2022" name="Mol. Ecol. Resour.">
        <title>The genomes of chicory, endive, great burdock and yacon provide insights into Asteraceae palaeo-polyploidization history and plant inulin production.</title>
        <authorList>
            <person name="Fan W."/>
            <person name="Wang S."/>
            <person name="Wang H."/>
            <person name="Wang A."/>
            <person name="Jiang F."/>
            <person name="Liu H."/>
            <person name="Zhao H."/>
            <person name="Xu D."/>
            <person name="Zhang Y."/>
        </authorList>
    </citation>
    <scope>NUCLEOTIDE SEQUENCE [LARGE SCALE GENOMIC DNA]</scope>
    <source>
        <strain evidence="2">cv. Niubang</strain>
    </source>
</reference>
<protein>
    <submittedName>
        <fullName evidence="1">Uncharacterized protein</fullName>
    </submittedName>
</protein>
<dbReference type="EMBL" id="CM042049">
    <property type="protein sequence ID" value="KAI3747307.1"/>
    <property type="molecule type" value="Genomic_DNA"/>
</dbReference>
<dbReference type="Proteomes" id="UP001055879">
    <property type="component" value="Linkage Group LG03"/>
</dbReference>
<reference evidence="1 2" key="2">
    <citation type="journal article" date="2022" name="Mol. Ecol. Resour.">
        <title>The genomes of chicory, endive, great burdock and yacon provide insights into Asteraceae paleo-polyploidization history and plant inulin production.</title>
        <authorList>
            <person name="Fan W."/>
            <person name="Wang S."/>
            <person name="Wang H."/>
            <person name="Wang A."/>
            <person name="Jiang F."/>
            <person name="Liu H."/>
            <person name="Zhao H."/>
            <person name="Xu D."/>
            <person name="Zhang Y."/>
        </authorList>
    </citation>
    <scope>NUCLEOTIDE SEQUENCE [LARGE SCALE GENOMIC DNA]</scope>
    <source>
        <strain evidence="2">cv. Niubang</strain>
    </source>
</reference>